<dbReference type="InterPro" id="IPR000565">
    <property type="entry name" value="Topo_IIA_B"/>
</dbReference>
<evidence type="ECO:0000256" key="10">
    <source>
        <dbReference type="HAMAP-Rule" id="MF_01898"/>
    </source>
</evidence>
<dbReference type="InterPro" id="IPR013759">
    <property type="entry name" value="Topo_IIA_B_C"/>
</dbReference>
<dbReference type="PRINTS" id="PR01159">
    <property type="entry name" value="DNAGYRASEB"/>
</dbReference>
<dbReference type="AlphaFoldDB" id="A0A291ISI6"/>
<feature type="site" description="Interaction with DNA" evidence="10">
    <location>
        <position position="454"/>
    </location>
</feature>
<dbReference type="InterPro" id="IPR001241">
    <property type="entry name" value="Topo_IIA"/>
</dbReference>
<dbReference type="HAMAP" id="MF_01898">
    <property type="entry name" value="GyrB"/>
    <property type="match status" value="1"/>
</dbReference>
<dbReference type="GO" id="GO:0005524">
    <property type="term" value="F:ATP binding"/>
    <property type="evidence" value="ECO:0007669"/>
    <property type="project" value="UniProtKB-UniRule"/>
</dbReference>
<comment type="similarity">
    <text evidence="2 10">Belongs to the type II topoisomerase GyrB family.</text>
</comment>
<feature type="binding site" evidence="10">
    <location>
        <position position="429"/>
    </location>
    <ligand>
        <name>Mg(2+)</name>
        <dbReference type="ChEBI" id="CHEBI:18420"/>
        <label>1</label>
        <note>catalytic</note>
    </ligand>
</feature>
<comment type="catalytic activity">
    <reaction evidence="1 10">
        <text>ATP-dependent breakage, passage and rejoining of double-stranded DNA.</text>
        <dbReference type="EC" id="5.6.2.2"/>
    </reaction>
</comment>
<feature type="binding site" evidence="10">
    <location>
        <position position="504"/>
    </location>
    <ligand>
        <name>Mg(2+)</name>
        <dbReference type="ChEBI" id="CHEBI:18420"/>
        <label>2</label>
    </ligand>
</feature>
<sequence length="639" mass="71644">MAENNKHEYDADSIRVLKGLEAVRVRPGMYIGSTGVTGLHHLVWEILDNSIDEAMAGEATHIEVTITKNGEVIVQDNGRGIPVGINHDTGKTALELVFTQLHAGGKFDSESYKISGGLHGVGASVVNALSLYVDVEVKKNGNIYHQVFSEGGTKETEMEIIGKTDDHGTRVLFKPDPEIFKETVDFDYDTIRNKVKQLAYLNKGITIQLTDQRIDKTVTYHFPNGIVDYVKETNTGKPAINQTVFYADGIVEKIEVEIAVQWNAEYNEDSVSFVNNINTRDGGMHEDGFKQAMVRIINRYAAEKDINKNKTPQRYNWDDIKEGMTSVISIKHTDPQYEGQTKTKLANPDAKIAVDAVVGENFESYLWNNPEDAAAIMDKIQTSQKSRFAAQRAREDTRRKTALDGFSLPGKLADCASKDPEFAELYIVEGDSAGGSAKQGRNSKYQAILPLRGKVLNVEKVQPAKAFTNQEIKTMITAIGAGVREDFDISKIRYGKIVIMTDADVDGAHIRILLLTFFYRYMKPLIQNGNVFIAQPPLFKIEAGKQVAYAYTDKELDDFKNNEFAGKRYGIQRYKGLGEMDPQQLWETTMDPKHRTMLRITLEDAAVANEVFSNLMGEDPELRREYIQDNAEFVTNLDF</sequence>
<dbReference type="NCBIfam" id="TIGR01059">
    <property type="entry name" value="gyrB"/>
    <property type="match status" value="1"/>
</dbReference>
<evidence type="ECO:0000256" key="4">
    <source>
        <dbReference type="ARBA" id="ARBA00022741"/>
    </source>
</evidence>
<keyword evidence="6 10" id="KW-0460">Magnesium</keyword>
<dbReference type="OrthoDB" id="9802808at2"/>
<keyword evidence="5 10" id="KW-0067">ATP-binding</keyword>
<dbReference type="PRINTS" id="PR00418">
    <property type="entry name" value="TPI2FAMILY"/>
</dbReference>
<dbReference type="EMBL" id="CP023668">
    <property type="protein sequence ID" value="ATG97704.1"/>
    <property type="molecule type" value="Genomic_DNA"/>
</dbReference>
<dbReference type="GO" id="GO:0046872">
    <property type="term" value="F:metal ion binding"/>
    <property type="evidence" value="ECO:0007669"/>
    <property type="project" value="UniProtKB-KW"/>
</dbReference>
<evidence type="ECO:0000256" key="1">
    <source>
        <dbReference type="ARBA" id="ARBA00000185"/>
    </source>
</evidence>
<comment type="function">
    <text evidence="10">A type II topoisomerase that negatively supercoils closed circular double-stranded (ds) DNA in an ATP-dependent manner to modulate DNA topology and maintain chromosomes in an underwound state. Negative supercoiling favors strand separation, and DNA replication, transcription, recombination and repair, all of which involve strand separation. Also able to catalyze the interconversion of other topological isomers of dsDNA rings, including catenanes and knotted rings. Type II topoisomerases break and join 2 DNA strands simultaneously in an ATP-dependent manner.</text>
</comment>
<dbReference type="CDD" id="cd03366">
    <property type="entry name" value="TOPRIM_TopoIIA_GyrB"/>
    <property type="match status" value="1"/>
</dbReference>
<evidence type="ECO:0000313" key="12">
    <source>
        <dbReference type="Proteomes" id="UP000232227"/>
    </source>
</evidence>
<dbReference type="CDD" id="cd00822">
    <property type="entry name" value="TopoII_Trans_DNA_gyrase"/>
    <property type="match status" value="1"/>
</dbReference>
<keyword evidence="4 10" id="KW-0547">Nucleotide-binding</keyword>
<gene>
    <name evidence="10 11" type="primary">gyrB</name>
    <name evidence="11" type="ORF">CP520_03120</name>
</gene>
<keyword evidence="8" id="KW-0238">DNA-binding</keyword>
<evidence type="ECO:0000256" key="6">
    <source>
        <dbReference type="ARBA" id="ARBA00022842"/>
    </source>
</evidence>
<dbReference type="NCBIfam" id="NF011501">
    <property type="entry name" value="PRK14939.1"/>
    <property type="match status" value="1"/>
</dbReference>
<dbReference type="Pfam" id="PF02518">
    <property type="entry name" value="HATPase_c"/>
    <property type="match status" value="1"/>
</dbReference>
<dbReference type="SUPFAM" id="SSF56719">
    <property type="entry name" value="Type II DNA topoisomerase"/>
    <property type="match status" value="1"/>
</dbReference>
<dbReference type="InterPro" id="IPR018522">
    <property type="entry name" value="TopoIIA_CS"/>
</dbReference>
<dbReference type="InterPro" id="IPR003594">
    <property type="entry name" value="HATPase_dom"/>
</dbReference>
<protein>
    <recommendedName>
        <fullName evidence="10">DNA gyrase subunit B</fullName>
        <ecNumber evidence="10">5.6.2.2</ecNumber>
    </recommendedName>
</protein>
<dbReference type="EC" id="5.6.2.2" evidence="10"/>
<keyword evidence="12" id="KW-1185">Reference proteome</keyword>
<evidence type="ECO:0000256" key="7">
    <source>
        <dbReference type="ARBA" id="ARBA00023029"/>
    </source>
</evidence>
<keyword evidence="3 10" id="KW-0479">Metal-binding</keyword>
<dbReference type="PROSITE" id="PS00177">
    <property type="entry name" value="TOPOISOMERASE_II"/>
    <property type="match status" value="1"/>
</dbReference>
<dbReference type="InterPro" id="IPR006171">
    <property type="entry name" value="TOPRIM_dom"/>
</dbReference>
<dbReference type="PANTHER" id="PTHR45866">
    <property type="entry name" value="DNA GYRASE/TOPOISOMERASE SUBUNIT B"/>
    <property type="match status" value="1"/>
</dbReference>
<comment type="subunit">
    <text evidence="10">Heterotetramer, composed of two GyrA and two GyrB chains. In the heterotetramer, GyrA contains the active site tyrosine that forms a transient covalent intermediate with DNA, while GyrB binds cofactors and catalyzes ATP hydrolysis.</text>
</comment>
<comment type="subcellular location">
    <subcellularLocation>
        <location evidence="10">Cytoplasm</location>
    </subcellularLocation>
</comment>
<reference evidence="11 12" key="1">
    <citation type="submission" date="2017-09" db="EMBL/GenBank/DDBJ databases">
        <title>SPAdes assembly of the Mesoplasma lactucae genome.</title>
        <authorList>
            <person name="Knight T.F."/>
            <person name="Rubinstein R."/>
            <person name="Citino T."/>
        </authorList>
    </citation>
    <scope>NUCLEOTIDE SEQUENCE [LARGE SCALE GENOMIC DNA]</scope>
    <source>
        <strain evidence="11 12">831-C4</strain>
    </source>
</reference>
<dbReference type="SMART" id="SM00433">
    <property type="entry name" value="TOP2c"/>
    <property type="match status" value="1"/>
</dbReference>
<dbReference type="SUPFAM" id="SSF54211">
    <property type="entry name" value="Ribosomal protein S5 domain 2-like"/>
    <property type="match status" value="1"/>
</dbReference>
<dbReference type="Pfam" id="PF00986">
    <property type="entry name" value="DNA_gyraseB_C"/>
    <property type="match status" value="1"/>
</dbReference>
<dbReference type="Pfam" id="PF01751">
    <property type="entry name" value="Toprim"/>
    <property type="match status" value="1"/>
</dbReference>
<name>A0A291ISI6_9MOLU</name>
<proteinExistence type="inferred from homology"/>
<dbReference type="GO" id="GO:0005737">
    <property type="term" value="C:cytoplasm"/>
    <property type="evidence" value="ECO:0007669"/>
    <property type="project" value="UniProtKB-SubCell"/>
</dbReference>
<dbReference type="GO" id="GO:0005694">
    <property type="term" value="C:chromosome"/>
    <property type="evidence" value="ECO:0007669"/>
    <property type="project" value="InterPro"/>
</dbReference>
<evidence type="ECO:0000256" key="3">
    <source>
        <dbReference type="ARBA" id="ARBA00022723"/>
    </source>
</evidence>
<dbReference type="GO" id="GO:0003677">
    <property type="term" value="F:DNA binding"/>
    <property type="evidence" value="ECO:0007669"/>
    <property type="project" value="UniProtKB-KW"/>
</dbReference>
<evidence type="ECO:0000256" key="9">
    <source>
        <dbReference type="ARBA" id="ARBA00023235"/>
    </source>
</evidence>
<keyword evidence="10" id="KW-0963">Cytoplasm</keyword>
<evidence type="ECO:0000256" key="2">
    <source>
        <dbReference type="ARBA" id="ARBA00010708"/>
    </source>
</evidence>
<dbReference type="RefSeq" id="WP_096862992.1">
    <property type="nucleotide sequence ID" value="NZ_CP023668.1"/>
</dbReference>
<dbReference type="GO" id="GO:0006265">
    <property type="term" value="P:DNA topological change"/>
    <property type="evidence" value="ECO:0007669"/>
    <property type="project" value="UniProtKB-UniRule"/>
</dbReference>
<dbReference type="PROSITE" id="PS50880">
    <property type="entry name" value="TOPRIM"/>
    <property type="match status" value="1"/>
</dbReference>
<dbReference type="Proteomes" id="UP000232227">
    <property type="component" value="Chromosome"/>
</dbReference>
<dbReference type="GO" id="GO:0034335">
    <property type="term" value="F:DNA negative supercoiling activity"/>
    <property type="evidence" value="ECO:0007669"/>
    <property type="project" value="UniProtKB-ARBA"/>
</dbReference>
<feature type="site" description="Interaction with DNA" evidence="10">
    <location>
        <position position="457"/>
    </location>
</feature>
<accession>A0A291ISI6</accession>
<organism evidence="11 12">
    <name type="scientific">Mesoplasma lactucae ATCC 49193</name>
    <dbReference type="NCBI Taxonomy" id="81460"/>
    <lineage>
        <taxon>Bacteria</taxon>
        <taxon>Bacillati</taxon>
        <taxon>Mycoplasmatota</taxon>
        <taxon>Mollicutes</taxon>
        <taxon>Entomoplasmatales</taxon>
        <taxon>Entomoplasmataceae</taxon>
        <taxon>Mesoplasma</taxon>
    </lineage>
</organism>
<feature type="binding site" evidence="10">
    <location>
        <position position="502"/>
    </location>
    <ligand>
        <name>Mg(2+)</name>
        <dbReference type="ChEBI" id="CHEBI:18420"/>
        <label>1</label>
        <note>catalytic</note>
    </ligand>
</feature>
<dbReference type="Gene3D" id="3.40.50.670">
    <property type="match status" value="1"/>
</dbReference>
<evidence type="ECO:0000313" key="11">
    <source>
        <dbReference type="EMBL" id="ATG97704.1"/>
    </source>
</evidence>
<dbReference type="GO" id="GO:0006261">
    <property type="term" value="P:DNA-templated DNA replication"/>
    <property type="evidence" value="ECO:0007669"/>
    <property type="project" value="UniProtKB-UniRule"/>
</dbReference>
<keyword evidence="7 10" id="KW-0799">Topoisomerase</keyword>
<dbReference type="InterPro" id="IPR013506">
    <property type="entry name" value="Topo_IIA_bsu_dom2"/>
</dbReference>
<dbReference type="NCBIfam" id="NF004189">
    <property type="entry name" value="PRK05644.1"/>
    <property type="match status" value="1"/>
</dbReference>
<comment type="miscellaneous">
    <text evidence="10">Few gyrases are as efficient as E.coli at forming negative supercoils. Not all organisms have 2 type II topoisomerases; in organisms with a single type II topoisomerase this enzyme also has to decatenate newly replicated chromosomes.</text>
</comment>
<dbReference type="FunFam" id="3.40.50.670:FF:000002">
    <property type="entry name" value="DNA gyrase subunit B"/>
    <property type="match status" value="1"/>
</dbReference>
<feature type="binding site" evidence="10">
    <location>
        <position position="502"/>
    </location>
    <ligand>
        <name>Mg(2+)</name>
        <dbReference type="ChEBI" id="CHEBI:18420"/>
        <label>2</label>
    </ligand>
</feature>
<dbReference type="InterPro" id="IPR036890">
    <property type="entry name" value="HATPase_C_sf"/>
</dbReference>
<dbReference type="InterPro" id="IPR002288">
    <property type="entry name" value="DNA_gyrase_B_C"/>
</dbReference>
<evidence type="ECO:0000256" key="5">
    <source>
        <dbReference type="ARBA" id="ARBA00022840"/>
    </source>
</evidence>
<dbReference type="InterPro" id="IPR020568">
    <property type="entry name" value="Ribosomal_Su5_D2-typ_SF"/>
</dbReference>
<dbReference type="InterPro" id="IPR034160">
    <property type="entry name" value="TOPRIM_GyrB"/>
</dbReference>
<dbReference type="Gene3D" id="3.30.230.10">
    <property type="match status" value="1"/>
</dbReference>
<keyword evidence="9 10" id="KW-0413">Isomerase</keyword>
<evidence type="ECO:0000256" key="8">
    <source>
        <dbReference type="ARBA" id="ARBA00023125"/>
    </source>
</evidence>
<comment type="cofactor">
    <cofactor evidence="10">
        <name>Mg(2+)</name>
        <dbReference type="ChEBI" id="CHEBI:18420"/>
    </cofactor>
    <cofactor evidence="10">
        <name>Mn(2+)</name>
        <dbReference type="ChEBI" id="CHEBI:29035"/>
    </cofactor>
    <cofactor evidence="10">
        <name>Ca(2+)</name>
        <dbReference type="ChEBI" id="CHEBI:29108"/>
    </cofactor>
    <text evidence="10">Binds two Mg(2+) per subunit. The magnesium ions form salt bridges with both the protein and the DNA. Can also accept other divalent metal cations, such as Mn(2+) or Ca(2+).</text>
</comment>
<dbReference type="Gene3D" id="3.30.565.10">
    <property type="entry name" value="Histidine kinase-like ATPase, C-terminal domain"/>
    <property type="match status" value="1"/>
</dbReference>
<dbReference type="SUPFAM" id="SSF55874">
    <property type="entry name" value="ATPase domain of HSP90 chaperone/DNA topoisomerase II/histidine kinase"/>
    <property type="match status" value="1"/>
</dbReference>
<dbReference type="FunFam" id="3.30.565.10:FF:000002">
    <property type="entry name" value="DNA gyrase subunit B"/>
    <property type="match status" value="1"/>
</dbReference>
<dbReference type="PANTHER" id="PTHR45866:SF1">
    <property type="entry name" value="DNA GYRASE SUBUNIT B, MITOCHONDRIAL"/>
    <property type="match status" value="1"/>
</dbReference>
<dbReference type="InterPro" id="IPR013760">
    <property type="entry name" value="Topo_IIA-like_dom_sf"/>
</dbReference>
<dbReference type="InterPro" id="IPR014721">
    <property type="entry name" value="Ribsml_uS5_D2-typ_fold_subgr"/>
</dbReference>
<dbReference type="SMART" id="SM00387">
    <property type="entry name" value="HATPase_c"/>
    <property type="match status" value="1"/>
</dbReference>
<dbReference type="KEGG" id="mlac:CP520_03120"/>
<dbReference type="InterPro" id="IPR011557">
    <property type="entry name" value="GyrB"/>
</dbReference>
<dbReference type="Pfam" id="PF00204">
    <property type="entry name" value="DNA_gyraseB"/>
    <property type="match status" value="1"/>
</dbReference>
<dbReference type="CDD" id="cd16928">
    <property type="entry name" value="HATPase_GyrB-like"/>
    <property type="match status" value="1"/>
</dbReference>